<dbReference type="Pfam" id="PF20511">
    <property type="entry name" value="PMI_typeI_cat"/>
    <property type="match status" value="1"/>
</dbReference>
<comment type="catalytic activity">
    <reaction evidence="1">
        <text>D-mannose 6-phosphate = D-fructose 6-phosphate</text>
        <dbReference type="Rhea" id="RHEA:12356"/>
        <dbReference type="ChEBI" id="CHEBI:58735"/>
        <dbReference type="ChEBI" id="CHEBI:61527"/>
        <dbReference type="EC" id="5.3.1.8"/>
    </reaction>
</comment>
<dbReference type="PROSITE" id="PS00965">
    <property type="entry name" value="PMI_I_1"/>
    <property type="match status" value="1"/>
</dbReference>
<dbReference type="InterPro" id="IPR011051">
    <property type="entry name" value="RmlC_Cupin_sf"/>
</dbReference>
<reference evidence="9 10" key="1">
    <citation type="submission" date="2024-02" db="EMBL/GenBank/DDBJ databases">
        <title>Whole genome sequencing and characterization of Corynebacterium isolated from the ocular surface of dry eye disease sufferers.</title>
        <authorList>
            <person name="Naqvi M."/>
        </authorList>
    </citation>
    <scope>NUCLEOTIDE SEQUENCE [LARGE SCALE GENOMIC DNA]</scope>
    <source>
        <strain evidence="9 10">PCRF</strain>
    </source>
</reference>
<evidence type="ECO:0000256" key="7">
    <source>
        <dbReference type="ARBA" id="ARBA00023235"/>
    </source>
</evidence>
<sequence length="400" mass="43195">MDKLNGTIRAYPWGSRTLIPGLRGQEVPSPNPQAELWYGAHPASPSAVSATGQPLDAAIAADPEAHLGSRVRADFGERLPFLLKLLAADEPLSLQAHPSKAQAEEGFARENAEGIPLEAPNRNYKDDNHKPELIVALTEFRAMAGFRPLNRTLELFAALDCPEAERYLAMLDREGAEEANLRVLFTTWITIPQAARVALIEALVERARPLLDREDWIGGVLRTVVDLQERYPGDIGVLGALLLNHIHLKPGQAIYLDAGQLHAYVKGMGVEIMANSDNVLRGGLTSKYVDVPELVRLLTFSSLAEPTVECDAQGNYPVPSAEFRLSRHRLAPGQDLLLEHDGPAILMCTGGAVAARPTSGEGTGLALGARAGDALWLPACEGPVRVLAEGTEAEVFWARA</sequence>
<comment type="similarity">
    <text evidence="3">Belongs to the mannose-6-phosphate isomerase type 1 family.</text>
</comment>
<dbReference type="SUPFAM" id="SSF51182">
    <property type="entry name" value="RmlC-like cupins"/>
    <property type="match status" value="1"/>
</dbReference>
<dbReference type="EMBL" id="JBAHVJ010000004">
    <property type="protein sequence ID" value="MEJ4099673.1"/>
    <property type="molecule type" value="Genomic_DNA"/>
</dbReference>
<dbReference type="PRINTS" id="PR00714">
    <property type="entry name" value="MAN6PISMRASE"/>
</dbReference>
<evidence type="ECO:0000313" key="10">
    <source>
        <dbReference type="Proteomes" id="UP001359781"/>
    </source>
</evidence>
<comment type="cofactor">
    <cofactor evidence="2">
        <name>Zn(2+)</name>
        <dbReference type="ChEBI" id="CHEBI:29105"/>
    </cofactor>
</comment>
<keyword evidence="10" id="KW-1185">Reference proteome</keyword>
<proteinExistence type="inferred from homology"/>
<dbReference type="InterPro" id="IPR016305">
    <property type="entry name" value="Mannose-6-P_Isomerase"/>
</dbReference>
<keyword evidence="7 9" id="KW-0413">Isomerase</keyword>
<dbReference type="GO" id="GO:0004476">
    <property type="term" value="F:mannose-6-phosphate isomerase activity"/>
    <property type="evidence" value="ECO:0007669"/>
    <property type="project" value="UniProtKB-EC"/>
</dbReference>
<feature type="domain" description="Phosphomannose isomerase type I catalytic" evidence="8">
    <location>
        <begin position="3"/>
        <end position="149"/>
    </location>
</feature>
<gene>
    <name evidence="9" type="primary">manA</name>
    <name evidence="9" type="ORF">V5S96_04745</name>
</gene>
<evidence type="ECO:0000256" key="4">
    <source>
        <dbReference type="ARBA" id="ARBA00011956"/>
    </source>
</evidence>
<dbReference type="InterPro" id="IPR001250">
    <property type="entry name" value="Man6P_Isoase-1"/>
</dbReference>
<dbReference type="CDD" id="cd07011">
    <property type="entry name" value="cupin_PMI_type_I_N"/>
    <property type="match status" value="1"/>
</dbReference>
<name>A0ABU8NY41_9CORY</name>
<accession>A0ABU8NY41</accession>
<keyword evidence="5" id="KW-0479">Metal-binding</keyword>
<dbReference type="Gene3D" id="1.10.441.10">
    <property type="entry name" value="Phosphomannose Isomerase, domain 2"/>
    <property type="match status" value="1"/>
</dbReference>
<evidence type="ECO:0000259" key="8">
    <source>
        <dbReference type="Pfam" id="PF20511"/>
    </source>
</evidence>
<dbReference type="InterPro" id="IPR046457">
    <property type="entry name" value="PMI_typeI_cat"/>
</dbReference>
<evidence type="ECO:0000256" key="1">
    <source>
        <dbReference type="ARBA" id="ARBA00000757"/>
    </source>
</evidence>
<dbReference type="InterPro" id="IPR014710">
    <property type="entry name" value="RmlC-like_jellyroll"/>
</dbReference>
<organism evidence="9 10">
    <name type="scientific">Corynebacterium mastitidis</name>
    <dbReference type="NCBI Taxonomy" id="161890"/>
    <lineage>
        <taxon>Bacteria</taxon>
        <taxon>Bacillati</taxon>
        <taxon>Actinomycetota</taxon>
        <taxon>Actinomycetes</taxon>
        <taxon>Mycobacteriales</taxon>
        <taxon>Corynebacteriaceae</taxon>
        <taxon>Corynebacterium</taxon>
    </lineage>
</organism>
<dbReference type="RefSeq" id="WP_337889887.1">
    <property type="nucleotide sequence ID" value="NZ_JBAHVI010000004.1"/>
</dbReference>
<evidence type="ECO:0000256" key="2">
    <source>
        <dbReference type="ARBA" id="ARBA00001947"/>
    </source>
</evidence>
<dbReference type="PANTHER" id="PTHR10309">
    <property type="entry name" value="MANNOSE-6-PHOSPHATE ISOMERASE"/>
    <property type="match status" value="1"/>
</dbReference>
<dbReference type="InterPro" id="IPR018050">
    <property type="entry name" value="Pmannose_isomerase-type1_CS"/>
</dbReference>
<dbReference type="PIRSF" id="PIRSF001480">
    <property type="entry name" value="Mannose-6-phosphate_isomerase"/>
    <property type="match status" value="1"/>
</dbReference>
<dbReference type="Proteomes" id="UP001359781">
    <property type="component" value="Unassembled WGS sequence"/>
</dbReference>
<keyword evidence="6" id="KW-0862">Zinc</keyword>
<evidence type="ECO:0000256" key="5">
    <source>
        <dbReference type="ARBA" id="ARBA00022723"/>
    </source>
</evidence>
<evidence type="ECO:0000256" key="6">
    <source>
        <dbReference type="ARBA" id="ARBA00022833"/>
    </source>
</evidence>
<evidence type="ECO:0000256" key="3">
    <source>
        <dbReference type="ARBA" id="ARBA00010772"/>
    </source>
</evidence>
<dbReference type="PANTHER" id="PTHR10309:SF0">
    <property type="entry name" value="MANNOSE-6-PHOSPHATE ISOMERASE"/>
    <property type="match status" value="1"/>
</dbReference>
<dbReference type="EC" id="5.3.1.8" evidence="4"/>
<evidence type="ECO:0000313" key="9">
    <source>
        <dbReference type="EMBL" id="MEJ4099673.1"/>
    </source>
</evidence>
<dbReference type="NCBIfam" id="TIGR00218">
    <property type="entry name" value="manA"/>
    <property type="match status" value="1"/>
</dbReference>
<dbReference type="Gene3D" id="2.60.120.10">
    <property type="entry name" value="Jelly Rolls"/>
    <property type="match status" value="2"/>
</dbReference>
<comment type="caution">
    <text evidence="9">The sequence shown here is derived from an EMBL/GenBank/DDBJ whole genome shotgun (WGS) entry which is preliminary data.</text>
</comment>
<protein>
    <recommendedName>
        <fullName evidence="4">mannose-6-phosphate isomerase</fullName>
        <ecNumber evidence="4">5.3.1.8</ecNumber>
    </recommendedName>
</protein>